<sequence>MNVFKEYPLKHQRKSIYEINFCFKTIKTKYSIFDMKKYTTKLFKNDNSPNELSFGLPGVKSLLLFSGLLRDSFTLS</sequence>
<dbReference type="Proteomes" id="UP000276133">
    <property type="component" value="Unassembled WGS sequence"/>
</dbReference>
<evidence type="ECO:0000313" key="1">
    <source>
        <dbReference type="EMBL" id="RNA35281.1"/>
    </source>
</evidence>
<reference evidence="1 2" key="1">
    <citation type="journal article" date="2018" name="Sci. Rep.">
        <title>Genomic signatures of local adaptation to the degree of environmental predictability in rotifers.</title>
        <authorList>
            <person name="Franch-Gras L."/>
            <person name="Hahn C."/>
            <person name="Garcia-Roger E.M."/>
            <person name="Carmona M.J."/>
            <person name="Serra M."/>
            <person name="Gomez A."/>
        </authorList>
    </citation>
    <scope>NUCLEOTIDE SEQUENCE [LARGE SCALE GENOMIC DNA]</scope>
    <source>
        <strain evidence="1">HYR1</strain>
    </source>
</reference>
<name>A0A3M7SHP7_BRAPC</name>
<dbReference type="AlphaFoldDB" id="A0A3M7SHP7"/>
<gene>
    <name evidence="1" type="ORF">BpHYR1_024769</name>
</gene>
<protein>
    <submittedName>
        <fullName evidence="1">Uncharacterized protein</fullName>
    </submittedName>
</protein>
<keyword evidence="2" id="KW-1185">Reference proteome</keyword>
<proteinExistence type="predicted"/>
<dbReference type="EMBL" id="REGN01001346">
    <property type="protein sequence ID" value="RNA35281.1"/>
    <property type="molecule type" value="Genomic_DNA"/>
</dbReference>
<comment type="caution">
    <text evidence="1">The sequence shown here is derived from an EMBL/GenBank/DDBJ whole genome shotgun (WGS) entry which is preliminary data.</text>
</comment>
<evidence type="ECO:0000313" key="2">
    <source>
        <dbReference type="Proteomes" id="UP000276133"/>
    </source>
</evidence>
<organism evidence="1 2">
    <name type="scientific">Brachionus plicatilis</name>
    <name type="common">Marine rotifer</name>
    <name type="synonym">Brachionus muelleri</name>
    <dbReference type="NCBI Taxonomy" id="10195"/>
    <lineage>
        <taxon>Eukaryota</taxon>
        <taxon>Metazoa</taxon>
        <taxon>Spiralia</taxon>
        <taxon>Gnathifera</taxon>
        <taxon>Rotifera</taxon>
        <taxon>Eurotatoria</taxon>
        <taxon>Monogononta</taxon>
        <taxon>Pseudotrocha</taxon>
        <taxon>Ploima</taxon>
        <taxon>Brachionidae</taxon>
        <taxon>Brachionus</taxon>
    </lineage>
</organism>
<accession>A0A3M7SHP7</accession>